<gene>
    <name evidence="2" type="ORF">LCGC14_0442190</name>
</gene>
<organism evidence="2">
    <name type="scientific">marine sediment metagenome</name>
    <dbReference type="NCBI Taxonomy" id="412755"/>
    <lineage>
        <taxon>unclassified sequences</taxon>
        <taxon>metagenomes</taxon>
        <taxon>ecological metagenomes</taxon>
    </lineage>
</organism>
<name>A0A0F9SR50_9ZZZZ</name>
<sequence length="64" mass="7408">MKISSVASWAELSLFAILGVVTFIMGHNLFTWEFWVLLFIISSATALRGLSVEWRYKEWLGKKK</sequence>
<dbReference type="EMBL" id="LAZR01000428">
    <property type="protein sequence ID" value="KKN69359.1"/>
    <property type="molecule type" value="Genomic_DNA"/>
</dbReference>
<keyword evidence="1" id="KW-0472">Membrane</keyword>
<comment type="caution">
    <text evidence="2">The sequence shown here is derived from an EMBL/GenBank/DDBJ whole genome shotgun (WGS) entry which is preliminary data.</text>
</comment>
<keyword evidence="1" id="KW-0812">Transmembrane</keyword>
<dbReference type="AlphaFoldDB" id="A0A0F9SR50"/>
<evidence type="ECO:0000313" key="2">
    <source>
        <dbReference type="EMBL" id="KKN69359.1"/>
    </source>
</evidence>
<accession>A0A0F9SR50</accession>
<feature type="transmembrane region" description="Helical" evidence="1">
    <location>
        <begin position="36"/>
        <end position="56"/>
    </location>
</feature>
<evidence type="ECO:0000256" key="1">
    <source>
        <dbReference type="SAM" id="Phobius"/>
    </source>
</evidence>
<keyword evidence="1" id="KW-1133">Transmembrane helix</keyword>
<feature type="transmembrane region" description="Helical" evidence="1">
    <location>
        <begin position="12"/>
        <end position="30"/>
    </location>
</feature>
<proteinExistence type="predicted"/>
<protein>
    <submittedName>
        <fullName evidence="2">Uncharacterized protein</fullName>
    </submittedName>
</protein>
<reference evidence="2" key="1">
    <citation type="journal article" date="2015" name="Nature">
        <title>Complex archaea that bridge the gap between prokaryotes and eukaryotes.</title>
        <authorList>
            <person name="Spang A."/>
            <person name="Saw J.H."/>
            <person name="Jorgensen S.L."/>
            <person name="Zaremba-Niedzwiedzka K."/>
            <person name="Martijn J."/>
            <person name="Lind A.E."/>
            <person name="van Eijk R."/>
            <person name="Schleper C."/>
            <person name="Guy L."/>
            <person name="Ettema T.J."/>
        </authorList>
    </citation>
    <scope>NUCLEOTIDE SEQUENCE</scope>
</reference>